<evidence type="ECO:0000256" key="3">
    <source>
        <dbReference type="ARBA" id="ARBA00023163"/>
    </source>
</evidence>
<dbReference type="PANTHER" id="PTHR44688:SF16">
    <property type="entry name" value="DNA-BINDING TRANSCRIPTIONAL ACTIVATOR DEVR_DOSR"/>
    <property type="match status" value="1"/>
</dbReference>
<dbReference type="Pfam" id="PF03472">
    <property type="entry name" value="Autoind_bind"/>
    <property type="match status" value="1"/>
</dbReference>
<evidence type="ECO:0000313" key="5">
    <source>
        <dbReference type="EMBL" id="MBV6288014.1"/>
    </source>
</evidence>
<organism evidence="5 6">
    <name type="scientific">Pseudomonas aegrilactucae</name>
    <dbReference type="NCBI Taxonomy" id="2854028"/>
    <lineage>
        <taxon>Bacteria</taxon>
        <taxon>Pseudomonadati</taxon>
        <taxon>Pseudomonadota</taxon>
        <taxon>Gammaproteobacteria</taxon>
        <taxon>Pseudomonadales</taxon>
        <taxon>Pseudomonadaceae</taxon>
        <taxon>Pseudomonas</taxon>
    </lineage>
</organism>
<dbReference type="GO" id="GO:0003677">
    <property type="term" value="F:DNA binding"/>
    <property type="evidence" value="ECO:0007669"/>
    <property type="project" value="UniProtKB-KW"/>
</dbReference>
<dbReference type="Pfam" id="PF00196">
    <property type="entry name" value="GerE"/>
    <property type="match status" value="1"/>
</dbReference>
<dbReference type="SMART" id="SM00421">
    <property type="entry name" value="HTH_LUXR"/>
    <property type="match status" value="1"/>
</dbReference>
<dbReference type="PANTHER" id="PTHR44688">
    <property type="entry name" value="DNA-BINDING TRANSCRIPTIONAL ACTIVATOR DEVR_DOSR"/>
    <property type="match status" value="1"/>
</dbReference>
<evidence type="ECO:0000256" key="1">
    <source>
        <dbReference type="ARBA" id="ARBA00023015"/>
    </source>
</evidence>
<dbReference type="Proteomes" id="UP001106592">
    <property type="component" value="Unassembled WGS sequence"/>
</dbReference>
<dbReference type="InterPro" id="IPR000792">
    <property type="entry name" value="Tscrpt_reg_LuxR_C"/>
</dbReference>
<evidence type="ECO:0000256" key="2">
    <source>
        <dbReference type="ARBA" id="ARBA00023125"/>
    </source>
</evidence>
<evidence type="ECO:0000259" key="4">
    <source>
        <dbReference type="PROSITE" id="PS50043"/>
    </source>
</evidence>
<reference evidence="5" key="1">
    <citation type="journal article" date="2022" name="Int. J. Syst. Evol. Microbiol.">
        <title>Pseudomonas aegrilactucae sp. nov. and Pseudomonas morbosilactucae sp. nov., pathogens causing bacterial rot of lettuce in Japan.</title>
        <authorList>
            <person name="Sawada H."/>
            <person name="Fujikawa T."/>
            <person name="Satou M."/>
        </authorList>
    </citation>
    <scope>NUCLEOTIDE SEQUENCE</scope>
    <source>
        <strain evidence="5">MAFF 301350</strain>
    </source>
</reference>
<accession>A0A9Q2XKW3</accession>
<name>A0A9Q2XKW3_9PSED</name>
<keyword evidence="2" id="KW-0238">DNA-binding</keyword>
<evidence type="ECO:0000313" key="6">
    <source>
        <dbReference type="Proteomes" id="UP001106592"/>
    </source>
</evidence>
<keyword evidence="3" id="KW-0804">Transcription</keyword>
<sequence length="234" mass="26460">MPQWKQEQLQQLTQEGNQQQMFASALSLARQLGMEYLGYRLSGRLLTQGPQLYTFNNFPADWNEHYQQQDYQRIDPTVLHCHTSTMPVLWTRELFKNAPQIRKAAQSHGLCHGWSQGTQDLRGNQSILCVARAQGEVSLAELYEKSAQTLWLCNVLHTLMVNTLHPHKLSAVTLSAREQEVLRWTAAGKTAEDISCILTLSKSTVNFHIRSFINKLNTSNKTSAVAVAAMHGLL</sequence>
<dbReference type="RefSeq" id="WP_217976035.1">
    <property type="nucleotide sequence ID" value="NZ_JAHTBI010000046.1"/>
</dbReference>
<dbReference type="InterPro" id="IPR005143">
    <property type="entry name" value="TF_LuxR_autoind-bd_dom"/>
</dbReference>
<reference evidence="5" key="2">
    <citation type="journal article" date="2023" name="Plant Pathol.">
        <title>Dismantling and reorganizing Pseudomonas marginalis sensu#lato.</title>
        <authorList>
            <person name="Sawada H."/>
            <person name="Fujikawa T."/>
            <person name="Satou M."/>
        </authorList>
    </citation>
    <scope>NUCLEOTIDE SEQUENCE</scope>
    <source>
        <strain evidence="5">MAFF 301350</strain>
    </source>
</reference>
<dbReference type="AlphaFoldDB" id="A0A9Q2XKW3"/>
<feature type="domain" description="HTH luxR-type" evidence="4">
    <location>
        <begin position="167"/>
        <end position="232"/>
    </location>
</feature>
<proteinExistence type="predicted"/>
<dbReference type="PROSITE" id="PS50043">
    <property type="entry name" value="HTH_LUXR_2"/>
    <property type="match status" value="1"/>
</dbReference>
<keyword evidence="1" id="KW-0805">Transcription regulation</keyword>
<dbReference type="GO" id="GO:0006355">
    <property type="term" value="P:regulation of DNA-templated transcription"/>
    <property type="evidence" value="ECO:0007669"/>
    <property type="project" value="InterPro"/>
</dbReference>
<dbReference type="EMBL" id="JAHTBI010000046">
    <property type="protein sequence ID" value="MBV6288014.1"/>
    <property type="molecule type" value="Genomic_DNA"/>
</dbReference>
<dbReference type="CDD" id="cd06170">
    <property type="entry name" value="LuxR_C_like"/>
    <property type="match status" value="1"/>
</dbReference>
<protein>
    <submittedName>
        <fullName evidence="5">LuxR family transcriptional regulator</fullName>
    </submittedName>
</protein>
<keyword evidence="6" id="KW-1185">Reference proteome</keyword>
<gene>
    <name evidence="5" type="ORF">KUO17_13410</name>
</gene>
<comment type="caution">
    <text evidence="5">The sequence shown here is derived from an EMBL/GenBank/DDBJ whole genome shotgun (WGS) entry which is preliminary data.</text>
</comment>